<organism evidence="5 6">
    <name type="scientific">Mycetocola zhadangensis</name>
    <dbReference type="NCBI Taxonomy" id="1164595"/>
    <lineage>
        <taxon>Bacteria</taxon>
        <taxon>Bacillati</taxon>
        <taxon>Actinomycetota</taxon>
        <taxon>Actinomycetes</taxon>
        <taxon>Micrococcales</taxon>
        <taxon>Microbacteriaceae</taxon>
        <taxon>Mycetocola</taxon>
    </lineage>
</organism>
<dbReference type="InterPro" id="IPR016047">
    <property type="entry name" value="M23ase_b-sheet_dom"/>
</dbReference>
<accession>A0A3L7J1P2</accession>
<evidence type="ECO:0000256" key="2">
    <source>
        <dbReference type="SAM" id="MobiDB-lite"/>
    </source>
</evidence>
<dbReference type="Gene3D" id="2.70.70.10">
    <property type="entry name" value="Glucose Permease (Domain IIA)"/>
    <property type="match status" value="1"/>
</dbReference>
<feature type="region of interest" description="Disordered" evidence="2">
    <location>
        <begin position="272"/>
        <end position="303"/>
    </location>
</feature>
<feature type="coiled-coil region" evidence="1">
    <location>
        <begin position="88"/>
        <end position="115"/>
    </location>
</feature>
<keyword evidence="6" id="KW-1185">Reference proteome</keyword>
<dbReference type="CDD" id="cd12797">
    <property type="entry name" value="M23_peptidase"/>
    <property type="match status" value="1"/>
</dbReference>
<keyword evidence="3" id="KW-0732">Signal</keyword>
<dbReference type="SUPFAM" id="SSF51261">
    <property type="entry name" value="Duplicated hybrid motif"/>
    <property type="match status" value="1"/>
</dbReference>
<feature type="coiled-coil region" evidence="1">
    <location>
        <begin position="245"/>
        <end position="272"/>
    </location>
</feature>
<evidence type="ECO:0000256" key="3">
    <source>
        <dbReference type="SAM" id="SignalP"/>
    </source>
</evidence>
<dbReference type="InterPro" id="IPR050570">
    <property type="entry name" value="Cell_wall_metabolism_enzyme"/>
</dbReference>
<feature type="domain" description="M23ase beta-sheet core" evidence="4">
    <location>
        <begin position="340"/>
        <end position="429"/>
    </location>
</feature>
<dbReference type="PANTHER" id="PTHR21666:SF270">
    <property type="entry name" value="MUREIN HYDROLASE ACTIVATOR ENVC"/>
    <property type="match status" value="1"/>
</dbReference>
<feature type="compositionally biased region" description="Gly residues" evidence="2">
    <location>
        <begin position="280"/>
        <end position="297"/>
    </location>
</feature>
<dbReference type="EMBL" id="RCWJ01000002">
    <property type="protein sequence ID" value="RLQ84468.1"/>
    <property type="molecule type" value="Genomic_DNA"/>
</dbReference>
<protein>
    <submittedName>
        <fullName evidence="5">M23 family metallopeptidase</fullName>
    </submittedName>
</protein>
<dbReference type="InterPro" id="IPR011055">
    <property type="entry name" value="Dup_hybrid_motif"/>
</dbReference>
<feature type="signal peptide" evidence="3">
    <location>
        <begin position="1"/>
        <end position="29"/>
    </location>
</feature>
<sequence>MRMRLRTLIATIALGVVVASMGISAPATAATSYPTWEDVQNARASESAKAAEITRIEGLIAGLRTNAENARLAAVAAADEYQTALAVAEEALIKSEDLKAQLATAQEAAATSSKQAGALFAQMGRTSTFDTTASLLINSNKADDTLYKLGAVSKLTSLSTQLLDNAEQDANQVTSLSAQGEVAATILEEARVDSEEKLEAATVAAEAAAAAVAEQEAHEETLLGQLSLLKGQTASIEEGYAAGVAERARLAAIEAERQRKLAEERAAAAAAEAAKNKPGNSGGGGGSAGGGGGGGSNAGATGTYFTPSPQGWWRPLPGAITSWYGNRPILCGGTGCSVSFHAGIDFGNACGHAVKAIQGGRVVSATNAGDFGYRIIIDHGGVTSTYGHLSAGSFRVSAGQQVSGGQVIASVGKTGVATGCHLDLKINGGTQDPAPFLRGKGVRI</sequence>
<dbReference type="Pfam" id="PF01551">
    <property type="entry name" value="Peptidase_M23"/>
    <property type="match status" value="1"/>
</dbReference>
<dbReference type="AlphaFoldDB" id="A0A3L7J1P2"/>
<evidence type="ECO:0000313" key="5">
    <source>
        <dbReference type="EMBL" id="RLQ84468.1"/>
    </source>
</evidence>
<dbReference type="GO" id="GO:0004222">
    <property type="term" value="F:metalloendopeptidase activity"/>
    <property type="evidence" value="ECO:0007669"/>
    <property type="project" value="TreeGrafter"/>
</dbReference>
<evidence type="ECO:0000256" key="1">
    <source>
        <dbReference type="SAM" id="Coils"/>
    </source>
</evidence>
<comment type="caution">
    <text evidence="5">The sequence shown here is derived from an EMBL/GenBank/DDBJ whole genome shotgun (WGS) entry which is preliminary data.</text>
</comment>
<dbReference type="PANTHER" id="PTHR21666">
    <property type="entry name" value="PEPTIDASE-RELATED"/>
    <property type="match status" value="1"/>
</dbReference>
<dbReference type="Proteomes" id="UP000282460">
    <property type="component" value="Unassembled WGS sequence"/>
</dbReference>
<evidence type="ECO:0000313" key="6">
    <source>
        <dbReference type="Proteomes" id="UP000282460"/>
    </source>
</evidence>
<gene>
    <name evidence="5" type="ORF">D9V28_09790</name>
</gene>
<proteinExistence type="predicted"/>
<feature type="chain" id="PRO_5018022966" evidence="3">
    <location>
        <begin position="30"/>
        <end position="444"/>
    </location>
</feature>
<reference evidence="5 6" key="1">
    <citation type="submission" date="2018-10" db="EMBL/GenBank/DDBJ databases">
        <authorList>
            <person name="Li J."/>
        </authorList>
    </citation>
    <scope>NUCLEOTIDE SEQUENCE [LARGE SCALE GENOMIC DNA]</scope>
    <source>
        <strain evidence="5 6">ZD1-4</strain>
    </source>
</reference>
<name>A0A3L7J1P2_9MICO</name>
<keyword evidence="1" id="KW-0175">Coiled coil</keyword>
<evidence type="ECO:0000259" key="4">
    <source>
        <dbReference type="Pfam" id="PF01551"/>
    </source>
</evidence>